<dbReference type="PANTHER" id="PTHR22776:SF45">
    <property type="entry name" value="CHEMOKINE-LIKE FACTOR"/>
    <property type="match status" value="1"/>
</dbReference>
<evidence type="ECO:0000313" key="9">
    <source>
        <dbReference type="Proteomes" id="UP000660247"/>
    </source>
</evidence>
<evidence type="ECO:0000256" key="2">
    <source>
        <dbReference type="ARBA" id="ARBA00022692"/>
    </source>
</evidence>
<feature type="transmembrane region" description="Helical" evidence="6">
    <location>
        <begin position="33"/>
        <end position="49"/>
    </location>
</feature>
<name>A0A851D9H2_TODME</name>
<keyword evidence="2 5" id="KW-0812">Transmembrane</keyword>
<dbReference type="PROSITE" id="PS51225">
    <property type="entry name" value="MARVEL"/>
    <property type="match status" value="1"/>
</dbReference>
<dbReference type="InterPro" id="IPR008253">
    <property type="entry name" value="Marvel"/>
</dbReference>
<protein>
    <submittedName>
        <fullName evidence="8">CKLF factor</fullName>
    </submittedName>
</protein>
<evidence type="ECO:0000256" key="5">
    <source>
        <dbReference type="PROSITE-ProRule" id="PRU00581"/>
    </source>
</evidence>
<gene>
    <name evidence="8" type="primary">Cklf</name>
    <name evidence="8" type="ORF">TODMEX_R03885</name>
</gene>
<dbReference type="EMBL" id="WEIS01036584">
    <property type="protein sequence ID" value="NWI65390.1"/>
    <property type="molecule type" value="Genomic_DNA"/>
</dbReference>
<dbReference type="OrthoDB" id="5976667at2759"/>
<evidence type="ECO:0000256" key="6">
    <source>
        <dbReference type="SAM" id="Phobius"/>
    </source>
</evidence>
<comment type="subcellular location">
    <subcellularLocation>
        <location evidence="1">Membrane</location>
        <topology evidence="1">Multi-pass membrane protein</topology>
    </subcellularLocation>
</comment>
<feature type="non-terminal residue" evidence="8">
    <location>
        <position position="1"/>
    </location>
</feature>
<evidence type="ECO:0000256" key="1">
    <source>
        <dbReference type="ARBA" id="ARBA00004141"/>
    </source>
</evidence>
<keyword evidence="4 5" id="KW-0472">Membrane</keyword>
<feature type="transmembrane region" description="Helical" evidence="6">
    <location>
        <begin position="87"/>
        <end position="109"/>
    </location>
</feature>
<dbReference type="InterPro" id="IPR050578">
    <property type="entry name" value="MARVEL-CKLF_proteins"/>
</dbReference>
<sequence>LPLSEQVLALATFLCFLVSRARGAYSALAAMEMGITMLFFLLYLLQLDRKMSWLFWPLADVFNSVIASLFLLVVCLLAVAMKTNDGILAGGVLGFILLALCVVDAIVLYRKISFERPREENTPEQ</sequence>
<reference evidence="8" key="1">
    <citation type="submission" date="2019-10" db="EMBL/GenBank/DDBJ databases">
        <title>Bird 10,000 Genomes (B10K) Project - Family phase.</title>
        <authorList>
            <person name="Zhang G."/>
        </authorList>
    </citation>
    <scope>NUCLEOTIDE SEQUENCE</scope>
    <source>
        <strain evidence="8">B10K-DU-002-69</strain>
        <tissue evidence="8">Muscle</tissue>
    </source>
</reference>
<keyword evidence="9" id="KW-1185">Reference proteome</keyword>
<evidence type="ECO:0000256" key="4">
    <source>
        <dbReference type="ARBA" id="ARBA00023136"/>
    </source>
</evidence>
<feature type="non-terminal residue" evidence="8">
    <location>
        <position position="125"/>
    </location>
</feature>
<proteinExistence type="predicted"/>
<dbReference type="AlphaFoldDB" id="A0A851D9H2"/>
<dbReference type="GO" id="GO:0016020">
    <property type="term" value="C:membrane"/>
    <property type="evidence" value="ECO:0007669"/>
    <property type="project" value="UniProtKB-SubCell"/>
</dbReference>
<evidence type="ECO:0000256" key="3">
    <source>
        <dbReference type="ARBA" id="ARBA00022989"/>
    </source>
</evidence>
<evidence type="ECO:0000313" key="8">
    <source>
        <dbReference type="EMBL" id="NWI65390.1"/>
    </source>
</evidence>
<keyword evidence="3 6" id="KW-1133">Transmembrane helix</keyword>
<dbReference type="Proteomes" id="UP000660247">
    <property type="component" value="Unassembled WGS sequence"/>
</dbReference>
<feature type="transmembrane region" description="Helical" evidence="6">
    <location>
        <begin position="61"/>
        <end position="81"/>
    </location>
</feature>
<feature type="domain" description="MARVEL" evidence="7">
    <location>
        <begin position="1"/>
        <end position="113"/>
    </location>
</feature>
<accession>A0A851D9H2</accession>
<organism evidence="8 9">
    <name type="scientific">Todus mexicanus</name>
    <name type="common">Puerto Rican tody</name>
    <dbReference type="NCBI Taxonomy" id="135184"/>
    <lineage>
        <taxon>Eukaryota</taxon>
        <taxon>Metazoa</taxon>
        <taxon>Chordata</taxon>
        <taxon>Craniata</taxon>
        <taxon>Vertebrata</taxon>
        <taxon>Euteleostomi</taxon>
        <taxon>Archelosauria</taxon>
        <taxon>Archosauria</taxon>
        <taxon>Dinosauria</taxon>
        <taxon>Saurischia</taxon>
        <taxon>Theropoda</taxon>
        <taxon>Coelurosauria</taxon>
        <taxon>Aves</taxon>
        <taxon>Neognathae</taxon>
        <taxon>Neoaves</taxon>
        <taxon>Telluraves</taxon>
        <taxon>Coraciimorphae</taxon>
        <taxon>Coraciiformes</taxon>
        <taxon>Todidae</taxon>
        <taxon>Todus</taxon>
    </lineage>
</organism>
<comment type="caution">
    <text evidence="8">The sequence shown here is derived from an EMBL/GenBank/DDBJ whole genome shotgun (WGS) entry which is preliminary data.</text>
</comment>
<evidence type="ECO:0000259" key="7">
    <source>
        <dbReference type="PROSITE" id="PS51225"/>
    </source>
</evidence>
<dbReference type="PANTHER" id="PTHR22776">
    <property type="entry name" value="MARVEL-CONTAINING POTENTIAL LIPID RAFT-ASSOCIATED PROTEIN"/>
    <property type="match status" value="1"/>
</dbReference>